<dbReference type="PROSITE" id="PS00188">
    <property type="entry name" value="BIOTIN"/>
    <property type="match status" value="1"/>
</dbReference>
<feature type="domain" description="ATP-grasp" evidence="16">
    <location>
        <begin position="208"/>
        <end position="405"/>
    </location>
</feature>
<dbReference type="FunFam" id="2.40.50.100:FF:000005">
    <property type="entry name" value="Acetyl-CoA carboxylase 1"/>
    <property type="match status" value="1"/>
</dbReference>
<evidence type="ECO:0000256" key="6">
    <source>
        <dbReference type="ARBA" id="ARBA00022832"/>
    </source>
</evidence>
<dbReference type="GO" id="GO:0004075">
    <property type="term" value="F:biotin carboxylase activity"/>
    <property type="evidence" value="ECO:0007669"/>
    <property type="project" value="UniProtKB-EC"/>
</dbReference>
<dbReference type="InterPro" id="IPR049074">
    <property type="entry name" value="ACCA_BT"/>
</dbReference>
<dbReference type="RefSeq" id="XP_007411003.1">
    <property type="nucleotide sequence ID" value="XM_007410941.1"/>
</dbReference>
<dbReference type="GO" id="GO:0006633">
    <property type="term" value="P:fatty acid biosynthetic process"/>
    <property type="evidence" value="ECO:0007669"/>
    <property type="project" value="UniProtKB-KW"/>
</dbReference>
<dbReference type="InterPro" id="IPR005481">
    <property type="entry name" value="BC-like_N"/>
</dbReference>
<evidence type="ECO:0000259" key="17">
    <source>
        <dbReference type="PROSITE" id="PS50979"/>
    </source>
</evidence>
<comment type="pathway">
    <text evidence="2">Lipid metabolism; malonyl-CoA biosynthesis; malonyl-CoA from acetyl-CoA: step 1/1.</text>
</comment>
<dbReference type="CDD" id="cd06850">
    <property type="entry name" value="biotinyl_domain"/>
    <property type="match status" value="1"/>
</dbReference>
<dbReference type="PROSITE" id="PS00867">
    <property type="entry name" value="CPSASE_2"/>
    <property type="match status" value="1"/>
</dbReference>
<dbReference type="HOGENOM" id="CLU_000395_5_2_1"/>
<evidence type="ECO:0000256" key="11">
    <source>
        <dbReference type="ARBA" id="ARBA00023268"/>
    </source>
</evidence>
<organism evidence="21">
    <name type="scientific">Melampsora larici-populina (strain 98AG31 / pathotype 3-4-7)</name>
    <name type="common">Poplar leaf rust fungus</name>
    <dbReference type="NCBI Taxonomy" id="747676"/>
    <lineage>
        <taxon>Eukaryota</taxon>
        <taxon>Fungi</taxon>
        <taxon>Dikarya</taxon>
        <taxon>Basidiomycota</taxon>
        <taxon>Pucciniomycotina</taxon>
        <taxon>Pucciniomycetes</taxon>
        <taxon>Pucciniales</taxon>
        <taxon>Melampsoraceae</taxon>
        <taxon>Melampsora</taxon>
    </lineage>
</organism>
<dbReference type="PROSITE" id="PS50975">
    <property type="entry name" value="ATP_GRASP"/>
    <property type="match status" value="1"/>
</dbReference>
<protein>
    <submittedName>
        <fullName evidence="20">Uncharacterized protein</fullName>
    </submittedName>
</protein>
<dbReference type="InterPro" id="IPR016185">
    <property type="entry name" value="PreATP-grasp_dom_sf"/>
</dbReference>
<dbReference type="PROSITE" id="PS50989">
    <property type="entry name" value="COA_CT_CTER"/>
    <property type="match status" value="1"/>
</dbReference>
<keyword evidence="21" id="KW-1185">Reference proteome</keyword>
<feature type="domain" description="CoA carboxyltransferase C-terminal" evidence="19">
    <location>
        <begin position="1829"/>
        <end position="2168"/>
    </location>
</feature>
<dbReference type="PROSITE" id="PS50968">
    <property type="entry name" value="BIOTINYL_LIPOYL"/>
    <property type="match status" value="1"/>
</dbReference>
<dbReference type="GO" id="GO:0046872">
    <property type="term" value="F:metal ion binding"/>
    <property type="evidence" value="ECO:0007669"/>
    <property type="project" value="InterPro"/>
</dbReference>
<keyword evidence="7 14" id="KW-0067">ATP-binding</keyword>
<dbReference type="InterPro" id="IPR011761">
    <property type="entry name" value="ATP-grasp"/>
</dbReference>
<dbReference type="Pfam" id="PF00289">
    <property type="entry name" value="Biotin_carb_N"/>
    <property type="match status" value="1"/>
</dbReference>
<dbReference type="SUPFAM" id="SSF51246">
    <property type="entry name" value="Rudiment single hybrid motif"/>
    <property type="match status" value="1"/>
</dbReference>
<dbReference type="Pfam" id="PF01039">
    <property type="entry name" value="Carboxyl_trans"/>
    <property type="match status" value="1"/>
</dbReference>
<dbReference type="SUPFAM" id="SSF52096">
    <property type="entry name" value="ClpP/crotonase"/>
    <property type="match status" value="2"/>
</dbReference>
<dbReference type="Pfam" id="PF00364">
    <property type="entry name" value="Biotin_lipoyl"/>
    <property type="match status" value="1"/>
</dbReference>
<dbReference type="FunFam" id="3.30.470.20:FF:000005">
    <property type="entry name" value="Acetyl-CoA carboxylase 1"/>
    <property type="match status" value="1"/>
</dbReference>
<dbReference type="InterPro" id="IPR011763">
    <property type="entry name" value="COA_CT_C"/>
</dbReference>
<evidence type="ECO:0000259" key="16">
    <source>
        <dbReference type="PROSITE" id="PS50975"/>
    </source>
</evidence>
<dbReference type="InterPro" id="IPR011764">
    <property type="entry name" value="Biotin_carboxylation_dom"/>
</dbReference>
<evidence type="ECO:0000256" key="2">
    <source>
        <dbReference type="ARBA" id="ARBA00004956"/>
    </source>
</evidence>
<keyword evidence="11" id="KW-0511">Multifunctional enzyme</keyword>
<keyword evidence="8" id="KW-0443">Lipid metabolism</keyword>
<proteinExistence type="predicted"/>
<dbReference type="STRING" id="747676.F4RPF1"/>
<gene>
    <name evidence="20" type="ORF">MELLADRAFT_48710</name>
</gene>
<comment type="cofactor">
    <cofactor evidence="1">
        <name>biotin</name>
        <dbReference type="ChEBI" id="CHEBI:57586"/>
    </cofactor>
</comment>
<dbReference type="SMART" id="SM00878">
    <property type="entry name" value="Biotin_carb_C"/>
    <property type="match status" value="1"/>
</dbReference>
<dbReference type="InterPro" id="IPR049076">
    <property type="entry name" value="ACCA"/>
</dbReference>
<dbReference type="Gene3D" id="2.40.460.10">
    <property type="entry name" value="Biotin dependent carboxylase carboxyltransferase"/>
    <property type="match status" value="1"/>
</dbReference>
<comment type="catalytic activity">
    <reaction evidence="13">
        <text>N(6)-biotinyl-L-lysyl-[protein] + hydrogencarbonate + ATP = N(6)-carboxybiotinyl-L-lysyl-[protein] + ADP + phosphate + H(+)</text>
        <dbReference type="Rhea" id="RHEA:13501"/>
        <dbReference type="Rhea" id="RHEA-COMP:10505"/>
        <dbReference type="Rhea" id="RHEA-COMP:10506"/>
        <dbReference type="ChEBI" id="CHEBI:15378"/>
        <dbReference type="ChEBI" id="CHEBI:17544"/>
        <dbReference type="ChEBI" id="CHEBI:30616"/>
        <dbReference type="ChEBI" id="CHEBI:43474"/>
        <dbReference type="ChEBI" id="CHEBI:83144"/>
        <dbReference type="ChEBI" id="CHEBI:83145"/>
        <dbReference type="ChEBI" id="CHEBI:456216"/>
        <dbReference type="EC" id="6.3.4.14"/>
    </reaction>
</comment>
<evidence type="ECO:0000259" key="15">
    <source>
        <dbReference type="PROSITE" id="PS50968"/>
    </source>
</evidence>
<dbReference type="GeneID" id="18928545"/>
<evidence type="ECO:0000313" key="21">
    <source>
        <dbReference type="Proteomes" id="UP000001072"/>
    </source>
</evidence>
<evidence type="ECO:0000256" key="7">
    <source>
        <dbReference type="ARBA" id="ARBA00022840"/>
    </source>
</evidence>
<dbReference type="FunFam" id="3.30.1490.20:FF:000003">
    <property type="entry name" value="acetyl-CoA carboxylase isoform X1"/>
    <property type="match status" value="1"/>
</dbReference>
<evidence type="ECO:0000256" key="12">
    <source>
        <dbReference type="ARBA" id="ARBA00048065"/>
    </source>
</evidence>
<dbReference type="Gene3D" id="3.40.50.20">
    <property type="match status" value="1"/>
</dbReference>
<evidence type="ECO:0000256" key="4">
    <source>
        <dbReference type="ARBA" id="ARBA00022598"/>
    </source>
</evidence>
<evidence type="ECO:0000256" key="1">
    <source>
        <dbReference type="ARBA" id="ARBA00001953"/>
    </source>
</evidence>
<evidence type="ECO:0000313" key="20">
    <source>
        <dbReference type="EMBL" id="EGG05514.1"/>
    </source>
</evidence>
<dbReference type="InterPro" id="IPR005479">
    <property type="entry name" value="CPAse_ATP-bd"/>
</dbReference>
<name>F4RPF1_MELLP</name>
<dbReference type="FunFam" id="3.90.226.10:FF:000010">
    <property type="entry name" value="acetyl-CoA carboxylase isoform X2"/>
    <property type="match status" value="1"/>
</dbReference>
<comment type="catalytic activity">
    <reaction evidence="12">
        <text>hydrogencarbonate + acetyl-CoA + ATP = malonyl-CoA + ADP + phosphate + H(+)</text>
        <dbReference type="Rhea" id="RHEA:11308"/>
        <dbReference type="ChEBI" id="CHEBI:15378"/>
        <dbReference type="ChEBI" id="CHEBI:17544"/>
        <dbReference type="ChEBI" id="CHEBI:30616"/>
        <dbReference type="ChEBI" id="CHEBI:43474"/>
        <dbReference type="ChEBI" id="CHEBI:57288"/>
        <dbReference type="ChEBI" id="CHEBI:57384"/>
        <dbReference type="ChEBI" id="CHEBI:456216"/>
        <dbReference type="EC" id="6.4.1.2"/>
    </reaction>
</comment>
<dbReference type="InterPro" id="IPR001882">
    <property type="entry name" value="Biotin_BS"/>
</dbReference>
<dbReference type="Gene3D" id="3.30.1490.20">
    <property type="entry name" value="ATP-grasp fold, A domain"/>
    <property type="match status" value="1"/>
</dbReference>
<keyword evidence="6" id="KW-0276">Fatty acid metabolism</keyword>
<evidence type="ECO:0000256" key="14">
    <source>
        <dbReference type="PROSITE-ProRule" id="PRU00409"/>
    </source>
</evidence>
<dbReference type="Gene3D" id="3.30.470.20">
    <property type="entry name" value="ATP-grasp fold, B domain"/>
    <property type="match status" value="1"/>
</dbReference>
<evidence type="ECO:0000256" key="9">
    <source>
        <dbReference type="ARBA" id="ARBA00023160"/>
    </source>
</evidence>
<dbReference type="GO" id="GO:0005739">
    <property type="term" value="C:mitochondrion"/>
    <property type="evidence" value="ECO:0007669"/>
    <property type="project" value="TreeGrafter"/>
</dbReference>
<dbReference type="InterPro" id="IPR005482">
    <property type="entry name" value="Biotin_COase_C"/>
</dbReference>
<dbReference type="InterPro" id="IPR034733">
    <property type="entry name" value="AcCoA_carboxyl_beta"/>
</dbReference>
<accession>F4RPF1</accession>
<dbReference type="FunFam" id="3.40.50.20:FF:000005">
    <property type="entry name" value="acetyl-CoA carboxylase isoform X2"/>
    <property type="match status" value="1"/>
</dbReference>
<keyword evidence="4" id="KW-0436">Ligase</keyword>
<feature type="domain" description="Lipoyl-binding" evidence="15">
    <location>
        <begin position="691"/>
        <end position="765"/>
    </location>
</feature>
<dbReference type="Gene3D" id="3.90.1770.10">
    <property type="entry name" value="PreATP-grasp domain"/>
    <property type="match status" value="1"/>
</dbReference>
<dbReference type="FunCoup" id="F4RPF1">
    <property type="interactions" value="231"/>
</dbReference>
<dbReference type="InterPro" id="IPR029045">
    <property type="entry name" value="ClpP/crotonase-like_dom_sf"/>
</dbReference>
<evidence type="ECO:0000256" key="5">
    <source>
        <dbReference type="ARBA" id="ARBA00022741"/>
    </source>
</evidence>
<keyword evidence="10" id="KW-0092">Biotin</keyword>
<dbReference type="InterPro" id="IPR011762">
    <property type="entry name" value="COA_CT_N"/>
</dbReference>
<dbReference type="SUPFAM" id="SSF56059">
    <property type="entry name" value="Glutathione synthetase ATP-binding domain-like"/>
    <property type="match status" value="1"/>
</dbReference>
<dbReference type="Gene3D" id="2.40.50.100">
    <property type="match status" value="1"/>
</dbReference>
<dbReference type="Pfam" id="PF08326">
    <property type="entry name" value="ACC_central"/>
    <property type="match status" value="1"/>
</dbReference>
<dbReference type="GO" id="GO:0005524">
    <property type="term" value="F:ATP binding"/>
    <property type="evidence" value="ECO:0007669"/>
    <property type="project" value="UniProtKB-UniRule"/>
</dbReference>
<dbReference type="SUPFAM" id="SSF52440">
    <property type="entry name" value="PreATP-grasp domain"/>
    <property type="match status" value="1"/>
</dbReference>
<dbReference type="InterPro" id="IPR013537">
    <property type="entry name" value="AcCoA_COase_cen"/>
</dbReference>
<dbReference type="Pfam" id="PF02785">
    <property type="entry name" value="Biotin_carb_C"/>
    <property type="match status" value="1"/>
</dbReference>
<dbReference type="InterPro" id="IPR011054">
    <property type="entry name" value="Rudment_hybrid_motif"/>
</dbReference>
<dbReference type="PROSITE" id="PS00866">
    <property type="entry name" value="CPSASE_1"/>
    <property type="match status" value="1"/>
</dbReference>
<dbReference type="InParanoid" id="F4RPF1"/>
<dbReference type="PROSITE" id="PS50980">
    <property type="entry name" value="COA_CT_NTER"/>
    <property type="match status" value="1"/>
</dbReference>
<dbReference type="InterPro" id="IPR000089">
    <property type="entry name" value="Biotin_lipoyl"/>
</dbReference>
<dbReference type="Pfam" id="PF21385">
    <property type="entry name" value="ACCA_BT"/>
    <property type="match status" value="1"/>
</dbReference>
<dbReference type="PROSITE" id="PS50979">
    <property type="entry name" value="BC"/>
    <property type="match status" value="1"/>
</dbReference>
<dbReference type="SUPFAM" id="SSF51230">
    <property type="entry name" value="Single hybrid motif"/>
    <property type="match status" value="1"/>
</dbReference>
<dbReference type="KEGG" id="mlr:MELLADRAFT_48710"/>
<dbReference type="UniPathway" id="UPA00655">
    <property type="reaction ID" value="UER00711"/>
</dbReference>
<evidence type="ECO:0000256" key="13">
    <source>
        <dbReference type="ARBA" id="ARBA00048600"/>
    </source>
</evidence>
<dbReference type="InterPro" id="IPR013815">
    <property type="entry name" value="ATP_grasp_subdomain_1"/>
</dbReference>
<keyword evidence="9" id="KW-0275">Fatty acid biosynthesis</keyword>
<evidence type="ECO:0000259" key="19">
    <source>
        <dbReference type="PROSITE" id="PS50989"/>
    </source>
</evidence>
<keyword evidence="5 14" id="KW-0547">Nucleotide-binding</keyword>
<feature type="domain" description="Biotin carboxylation" evidence="17">
    <location>
        <begin position="56"/>
        <end position="564"/>
    </location>
</feature>
<dbReference type="GO" id="GO:2001295">
    <property type="term" value="P:malonyl-CoA biosynthetic process"/>
    <property type="evidence" value="ECO:0007669"/>
    <property type="project" value="UniProtKB-UniPathway"/>
</dbReference>
<evidence type="ECO:0000256" key="3">
    <source>
        <dbReference type="ARBA" id="ARBA00022516"/>
    </source>
</evidence>
<dbReference type="Gene3D" id="3.90.226.10">
    <property type="entry name" value="2-enoyl-CoA Hydratase, Chain A, domain 1"/>
    <property type="match status" value="2"/>
</dbReference>
<dbReference type="Pfam" id="PF02786">
    <property type="entry name" value="CPSase_L_D2"/>
    <property type="match status" value="1"/>
</dbReference>
<dbReference type="PANTHER" id="PTHR45728:SF3">
    <property type="entry name" value="ACETYL-COA CARBOXYLASE"/>
    <property type="match status" value="1"/>
</dbReference>
<evidence type="ECO:0000259" key="18">
    <source>
        <dbReference type="PROSITE" id="PS50980"/>
    </source>
</evidence>
<evidence type="ECO:0000256" key="10">
    <source>
        <dbReference type="ARBA" id="ARBA00023267"/>
    </source>
</evidence>
<dbReference type="PANTHER" id="PTHR45728">
    <property type="entry name" value="ACETYL-COA CARBOXYLASE, ISOFORM A"/>
    <property type="match status" value="1"/>
</dbReference>
<dbReference type="VEuPathDB" id="FungiDB:MELLADRAFT_48710"/>
<dbReference type="OrthoDB" id="14612at2759"/>
<sequence>MSPPPPPPLPSSSSLDLGDFIPDHSKVKDFIGGNPLELAAPGPVSDFVRRKGGHSVITKILIANNGIAAVKEIRSVRKWAYETLGHERAIEFVVMATPEDLKVNADYIRMADRYVEVPGGSNNNNYANVDVIVDVAERAGVHAVWAGWGHASENPRLPDSLAASKQKIIFIGPPGSAMRSLGDKISSTIVAQSAQVPTMPWSGSSLSQTELSPQGFLSVADEIYHQACVTDVEGGLVKAEEIGYPVMIKASEGGGGKGIRKVESAKDFGQAFNAVIGEVPGSPVFIMKLAGAARHLEVQVLADQYGNAISLFGRDCSVQRRHQKIIEEAPVTIAPSDTFEQMEKAAVRLAKLVGYVSAGTTEFLYEASTDNFYFLELNPRLQVEHPTTEMVSGVNLPAAQLQIAMGIPLHQIRDIRTLYGKNPHGTSSIDFEFNLPHSSETQRKPMPKGHVVAVRITAENPDQGFKPSSGTLQELNFRSNTNVWGYFSVGTAGGLHEFADSQFGHIFAYGADRSESRKAMVVALKELSIRGDFRTTVEYLIKLLETEAFESNTITTAWLDSLISSNMTAERPDSTLAVICGAVTKAHLQAVAASEEYKRVLEKGQVPDKNLLKTAFSLEFIYENVKYLVLATRSAVGLYTLFCNGGKVSVGLRTLADGGLLVLLDGRSHTVYWREEVGALRLMVNSKTCLIEQENDPTQLRSPSPGKLVRFLVESGEHVKAGQAYAEIEVMKMYMPLVASEDGVPQFVKQPGVTLEPGDILGVLTLDDPSRVKHAQPFAGQLPAMGVPSIIGSKPHQQFISLSKILYDILDGYDNSSVMQSTLKDLSVVLSDPELPYGKALAILSTLSGRMPAKLEASIRTTLEGAHAKGFEFPSSRLRKAIDAFLDNGLRPQERQAINLTLAPLEDVIHRFKGGLKSHAYLCLSELMEAYSAVESIFNSGQEDDVILQLRDQNRDSLDEVVRIVLSHSKANSKNQLILAVLDLVSRTASQAAVETTFHESLSKLAALDSKAATKVALKAKEVLIHCQLPSLEERHGQMEAILKAAVQQTHYGEANHGQRQPSYESIRELVDSKYTVFDVLPDFYDNSDPWVALAALETYIRRAYRSYSIINFDYEEGDASEDEPTLVSWLFRIGKGDSPPATPRRGPTGRVASFSDLTYVVNRVQDEPMRHGAMFMIKNLEDLDRYMPNVLLKYPDVKPSMLSSEPSSAAQHNVMKIAYRLDDLQADQSDSEWHEKFQNVCTKFDTGLSRRGIVRVTFKICRKGQYPSYFTMRKNYETKVWEEVVAIRDIEPALAFQLELQRLSNFNLTPCPTENRQIHIYYAEGKENSADSRFFVRTIVRPGRIKGSIKVADYLVTEAERLLNDALNALEVVSASHRGVDVNHVSLNFVYGIPIGFEELQTALAGFLDRHGKRLWRLRVTAAEVRLVIEDENGGPQAIRVIIDNLSGFIVKLEAYSEVTLENGKVVLKSIGPTIGAYHLQPVNFPYPTKEWLQPKRYKAHVVGTTYCYDFPDLFRQAARREWKRKSAEIPFLRPPTDPLTATELVLDEYGHPQEISRPAGRNTIGMVAWMFVIKTPQFPNGRRMIVIANDITYKIGSFGPEEDDFFFRVTELARKLGIPRIYLSANSGARLGIADEVTDLFSAAWNEADHPEKGFKFLYLTSEAMSRLKEKGGESVMTEEVEHEGQMVHKIQAIIGLQDGLGVESLRGSGLIAGGTSRAYNDIFTITLVTARSVGIGAYLVRLGQRAVQVEGQPIILTGASALNKVLGREVYSSNLQLGGTQIMYKNGVSHLTAQNDLDGVSEIMDWLSYLPECRGGSIPMTPSIDSWDRPIEYLPIKGAYDPRWFLAGKEEYEEDCDSGAGSATSGPGRQPQIQLNGNGTSRFLSGFFDRGSFQETLSGWAQTVVVGRARLGGIPMGCIAVETRTIERVIPADPANPSSGEQKIMEAGQVWYPNSAHKTAQAIDDFNREQLPLIIFANWRGFSGGQQDMFDEVLKRGSLIVDGLSNYKQPAFVYIIPNGELRGGAWVVLDPAINENGMMEMYADKTSRAGVLEPEGIVEIKFRKAKVLSMMNRLDSRYAELTTGAGAPGDQASEKKNELAAREKLLAPTFNSIALQFADLHDRAERMKAKGTIREALDWSESRRYFYWRLRRRLLEEEAMKVIEKMAGEGLDREGRMAFLNERLEIDLESVTDREVVHKLEDLKSQNGWEKMKGLESLKDEACVKSLSEICGKASISSLINGLKNGLGERLNAEELAVLERVLKK</sequence>
<feature type="domain" description="CoA carboxyltransferase N-terminal" evidence="18">
    <location>
        <begin position="1487"/>
        <end position="1825"/>
    </location>
</feature>
<keyword evidence="3" id="KW-0444">Lipid biosynthesis</keyword>
<dbReference type="InterPro" id="IPR011053">
    <property type="entry name" value="Single_hybrid_motif"/>
</dbReference>
<dbReference type="GO" id="GO:0003989">
    <property type="term" value="F:acetyl-CoA carboxylase activity"/>
    <property type="evidence" value="ECO:0007669"/>
    <property type="project" value="UniProtKB-EC"/>
</dbReference>
<dbReference type="EMBL" id="GL883112">
    <property type="protein sequence ID" value="EGG05514.1"/>
    <property type="molecule type" value="Genomic_DNA"/>
</dbReference>
<reference evidence="21" key="1">
    <citation type="journal article" date="2011" name="Proc. Natl. Acad. Sci. U.S.A.">
        <title>Obligate biotrophy features unraveled by the genomic analysis of rust fungi.</title>
        <authorList>
            <person name="Duplessis S."/>
            <person name="Cuomo C.A."/>
            <person name="Lin Y.-C."/>
            <person name="Aerts A."/>
            <person name="Tisserant E."/>
            <person name="Veneault-Fourrey C."/>
            <person name="Joly D.L."/>
            <person name="Hacquard S."/>
            <person name="Amselem J."/>
            <person name="Cantarel B.L."/>
            <person name="Chiu R."/>
            <person name="Coutinho P.M."/>
            <person name="Feau N."/>
            <person name="Field M."/>
            <person name="Frey P."/>
            <person name="Gelhaye E."/>
            <person name="Goldberg J."/>
            <person name="Grabherr M.G."/>
            <person name="Kodira C.D."/>
            <person name="Kohler A."/>
            <person name="Kuees U."/>
            <person name="Lindquist E.A."/>
            <person name="Lucas S.M."/>
            <person name="Mago R."/>
            <person name="Mauceli E."/>
            <person name="Morin E."/>
            <person name="Murat C."/>
            <person name="Pangilinan J.L."/>
            <person name="Park R."/>
            <person name="Pearson M."/>
            <person name="Quesneville H."/>
            <person name="Rouhier N."/>
            <person name="Sakthikumar S."/>
            <person name="Salamov A.A."/>
            <person name="Schmutz J."/>
            <person name="Selles B."/>
            <person name="Shapiro H."/>
            <person name="Tanguay P."/>
            <person name="Tuskan G.A."/>
            <person name="Henrissat B."/>
            <person name="Van de Peer Y."/>
            <person name="Rouze P."/>
            <person name="Ellis J.G."/>
            <person name="Dodds P.N."/>
            <person name="Schein J.E."/>
            <person name="Zhong S."/>
            <person name="Hamelin R.C."/>
            <person name="Grigoriev I.V."/>
            <person name="Szabo L.J."/>
            <person name="Martin F."/>
        </authorList>
    </citation>
    <scope>NUCLEOTIDE SEQUENCE [LARGE SCALE GENOMIC DNA]</scope>
    <source>
        <strain evidence="21">98AG31 / pathotype 3-4-7</strain>
    </source>
</reference>
<dbReference type="eggNOG" id="KOG0368">
    <property type="taxonomic scope" value="Eukaryota"/>
</dbReference>
<evidence type="ECO:0000256" key="8">
    <source>
        <dbReference type="ARBA" id="ARBA00023098"/>
    </source>
</evidence>
<dbReference type="Proteomes" id="UP000001072">
    <property type="component" value="Unassembled WGS sequence"/>
</dbReference>